<keyword evidence="5" id="KW-0997">Cell inner membrane</keyword>
<dbReference type="GO" id="GO:0015628">
    <property type="term" value="P:protein secretion by the type II secretion system"/>
    <property type="evidence" value="ECO:0007669"/>
    <property type="project" value="InterPro"/>
</dbReference>
<evidence type="ECO:0000259" key="12">
    <source>
        <dbReference type="Pfam" id="PF12019"/>
    </source>
</evidence>
<accession>A0A554X2E5</accession>
<dbReference type="InterPro" id="IPR022346">
    <property type="entry name" value="T2SS_GspH"/>
</dbReference>
<keyword evidence="7 11" id="KW-1133">Transmembrane helix</keyword>
<sequence>MPGRMNGAACLGPRAALAGITLVEILAITALVAILVCSAAGMLQSLWRRWALQQAAQLWVSDMNAARYHAVAKSLLVTVCPSVDGQRCAPEQGWSVGWIVFEDGDGDGRRSVPHEVLLRQRPASRVWARSQLRGAVTVGRYVMYTPQGRSRLHTGAFQAGSLVACDDSGRFGMRLVMNAAGRWRQEALSAGECS</sequence>
<evidence type="ECO:0000256" key="11">
    <source>
        <dbReference type="SAM" id="Phobius"/>
    </source>
</evidence>
<protein>
    <recommendedName>
        <fullName evidence="2">Type II secretion system protein H</fullName>
    </recommendedName>
    <alternativeName>
        <fullName evidence="10">General secretion pathway protein H</fullName>
    </alternativeName>
</protein>
<gene>
    <name evidence="13" type="ORF">Ttaiw_02100</name>
</gene>
<name>A0A554X2E5_9BURK</name>
<evidence type="ECO:0000256" key="1">
    <source>
        <dbReference type="ARBA" id="ARBA00004377"/>
    </source>
</evidence>
<dbReference type="GO" id="GO:0005886">
    <property type="term" value="C:plasma membrane"/>
    <property type="evidence" value="ECO:0007669"/>
    <property type="project" value="UniProtKB-SubCell"/>
</dbReference>
<comment type="caution">
    <text evidence="13">The sequence shown here is derived from an EMBL/GenBank/DDBJ whole genome shotgun (WGS) entry which is preliminary data.</text>
</comment>
<evidence type="ECO:0000256" key="8">
    <source>
        <dbReference type="ARBA" id="ARBA00023136"/>
    </source>
</evidence>
<dbReference type="STRING" id="307486.GCA_000807215_00234"/>
<dbReference type="Proteomes" id="UP000317763">
    <property type="component" value="Unassembled WGS sequence"/>
</dbReference>
<dbReference type="SUPFAM" id="SSF54523">
    <property type="entry name" value="Pili subunits"/>
    <property type="match status" value="1"/>
</dbReference>
<dbReference type="InterPro" id="IPR045584">
    <property type="entry name" value="Pilin-like"/>
</dbReference>
<proteinExistence type="inferred from homology"/>
<evidence type="ECO:0000313" key="13">
    <source>
        <dbReference type="EMBL" id="TSE30009.1"/>
    </source>
</evidence>
<comment type="similarity">
    <text evidence="9">Belongs to the GSP H family.</text>
</comment>
<feature type="transmembrane region" description="Helical" evidence="11">
    <location>
        <begin position="20"/>
        <end position="43"/>
    </location>
</feature>
<comment type="subcellular location">
    <subcellularLocation>
        <location evidence="1">Cell inner membrane</location>
        <topology evidence="1">Single-pass membrane protein</topology>
    </subcellularLocation>
</comment>
<dbReference type="Pfam" id="PF12019">
    <property type="entry name" value="GspH"/>
    <property type="match status" value="1"/>
</dbReference>
<evidence type="ECO:0000256" key="3">
    <source>
        <dbReference type="ARBA" id="ARBA00022475"/>
    </source>
</evidence>
<evidence type="ECO:0000256" key="4">
    <source>
        <dbReference type="ARBA" id="ARBA00022481"/>
    </source>
</evidence>
<keyword evidence="3" id="KW-1003">Cell membrane</keyword>
<dbReference type="Gene3D" id="3.55.40.10">
    <property type="entry name" value="minor pseudopilin epsh domain"/>
    <property type="match status" value="1"/>
</dbReference>
<reference evidence="13 14" key="1">
    <citation type="submission" date="2019-07" db="EMBL/GenBank/DDBJ databases">
        <title>Tepidimonas taiwanensis I1-1 draft genome.</title>
        <authorList>
            <person name="Da Costa M.S."/>
            <person name="Froufe H.J.C."/>
            <person name="Egas C."/>
            <person name="Albuquerque L."/>
        </authorList>
    </citation>
    <scope>NUCLEOTIDE SEQUENCE [LARGE SCALE GENOMIC DNA]</scope>
    <source>
        <strain evidence="13 14">I1-1</strain>
    </source>
</reference>
<evidence type="ECO:0000256" key="2">
    <source>
        <dbReference type="ARBA" id="ARBA00021549"/>
    </source>
</evidence>
<evidence type="ECO:0000256" key="9">
    <source>
        <dbReference type="ARBA" id="ARBA00025772"/>
    </source>
</evidence>
<evidence type="ECO:0000313" key="14">
    <source>
        <dbReference type="Proteomes" id="UP000317763"/>
    </source>
</evidence>
<dbReference type="AlphaFoldDB" id="A0A554X2E5"/>
<keyword evidence="4" id="KW-0488">Methylation</keyword>
<evidence type="ECO:0000256" key="10">
    <source>
        <dbReference type="ARBA" id="ARBA00030775"/>
    </source>
</evidence>
<dbReference type="EMBL" id="VJOM01000027">
    <property type="protein sequence ID" value="TSE30009.1"/>
    <property type="molecule type" value="Genomic_DNA"/>
</dbReference>
<keyword evidence="14" id="KW-1185">Reference proteome</keyword>
<feature type="domain" description="General secretion pathway GspH" evidence="12">
    <location>
        <begin position="55"/>
        <end position="181"/>
    </location>
</feature>
<keyword evidence="8 11" id="KW-0472">Membrane</keyword>
<keyword evidence="6 11" id="KW-0812">Transmembrane</keyword>
<evidence type="ECO:0000256" key="6">
    <source>
        <dbReference type="ARBA" id="ARBA00022692"/>
    </source>
</evidence>
<organism evidence="13 14">
    <name type="scientific">Tepidimonas taiwanensis</name>
    <dbReference type="NCBI Taxonomy" id="307486"/>
    <lineage>
        <taxon>Bacteria</taxon>
        <taxon>Pseudomonadati</taxon>
        <taxon>Pseudomonadota</taxon>
        <taxon>Betaproteobacteria</taxon>
        <taxon>Burkholderiales</taxon>
        <taxon>Tepidimonas</taxon>
    </lineage>
</organism>
<dbReference type="GO" id="GO:0015627">
    <property type="term" value="C:type II protein secretion system complex"/>
    <property type="evidence" value="ECO:0007669"/>
    <property type="project" value="InterPro"/>
</dbReference>
<evidence type="ECO:0000256" key="5">
    <source>
        <dbReference type="ARBA" id="ARBA00022519"/>
    </source>
</evidence>
<evidence type="ECO:0000256" key="7">
    <source>
        <dbReference type="ARBA" id="ARBA00022989"/>
    </source>
</evidence>